<evidence type="ECO:0000256" key="6">
    <source>
        <dbReference type="ARBA" id="ARBA00023136"/>
    </source>
</evidence>
<dbReference type="GO" id="GO:0090447">
    <property type="term" value="F:glycerol-3-phosphate 2-O-acyltransferase activity"/>
    <property type="evidence" value="ECO:0007669"/>
    <property type="project" value="TreeGrafter"/>
</dbReference>
<dbReference type="CDD" id="cd06551">
    <property type="entry name" value="LPLAT"/>
    <property type="match status" value="1"/>
</dbReference>
<gene>
    <name evidence="9" type="ORF">M6B38_242585</name>
</gene>
<dbReference type="GO" id="GO:0016020">
    <property type="term" value="C:membrane"/>
    <property type="evidence" value="ECO:0007669"/>
    <property type="project" value="UniProtKB-SubCell"/>
</dbReference>
<feature type="domain" description="Phospholipid/glycerol acyltransferase" evidence="8">
    <location>
        <begin position="338"/>
        <end position="439"/>
    </location>
</feature>
<dbReference type="Pfam" id="PF01553">
    <property type="entry name" value="Acyltransferase"/>
    <property type="match status" value="1"/>
</dbReference>
<dbReference type="AlphaFoldDB" id="A0AAX6DJJ3"/>
<evidence type="ECO:0000259" key="8">
    <source>
        <dbReference type="SMART" id="SM00563"/>
    </source>
</evidence>
<comment type="caution">
    <text evidence="9">The sequence shown here is derived from an EMBL/GenBank/DDBJ whole genome shotgun (WGS) entry which is preliminary data.</text>
</comment>
<dbReference type="EMBL" id="JANAVB010044216">
    <property type="protein sequence ID" value="KAJ6791992.1"/>
    <property type="molecule type" value="Genomic_DNA"/>
</dbReference>
<dbReference type="SUPFAM" id="SSF69593">
    <property type="entry name" value="Glycerol-3-phosphate (1)-acyltransferase"/>
    <property type="match status" value="1"/>
</dbReference>
<dbReference type="InterPro" id="IPR002123">
    <property type="entry name" value="Plipid/glycerol_acylTrfase"/>
</dbReference>
<evidence type="ECO:0000313" key="10">
    <source>
        <dbReference type="Proteomes" id="UP001140949"/>
    </source>
</evidence>
<keyword evidence="6 7" id="KW-0472">Membrane</keyword>
<comment type="similarity">
    <text evidence="2">Belongs to the GPAT/DAPAT family.</text>
</comment>
<dbReference type="PANTHER" id="PTHR15486:SF0">
    <property type="entry name" value="GLYCEROL-3-PHOSPHATE ACYLTRANSFERASE 1"/>
    <property type="match status" value="1"/>
</dbReference>
<comment type="subcellular location">
    <subcellularLocation>
        <location evidence="1">Membrane</location>
        <topology evidence="1">Multi-pass membrane protein</topology>
    </subcellularLocation>
</comment>
<feature type="transmembrane region" description="Helical" evidence="7">
    <location>
        <begin position="275"/>
        <end position="296"/>
    </location>
</feature>
<protein>
    <submittedName>
        <fullName evidence="9">Glycerol-3-phosphate acyltransferase 1</fullName>
    </submittedName>
</protein>
<keyword evidence="5 7" id="KW-1133">Transmembrane helix</keyword>
<evidence type="ECO:0000256" key="2">
    <source>
        <dbReference type="ARBA" id="ARBA00007937"/>
    </source>
</evidence>
<dbReference type="Pfam" id="PF23270">
    <property type="entry name" value="HAD_RAM2_N"/>
    <property type="match status" value="1"/>
</dbReference>
<evidence type="ECO:0000256" key="3">
    <source>
        <dbReference type="ARBA" id="ARBA00022679"/>
    </source>
</evidence>
<name>A0AAX6DJJ3_IRIPA</name>
<accession>A0AAX6DJJ3</accession>
<dbReference type="PANTHER" id="PTHR15486">
    <property type="entry name" value="ANCIENT UBIQUITOUS PROTEIN"/>
    <property type="match status" value="1"/>
</dbReference>
<organism evidence="9 10">
    <name type="scientific">Iris pallida</name>
    <name type="common">Sweet iris</name>
    <dbReference type="NCBI Taxonomy" id="29817"/>
    <lineage>
        <taxon>Eukaryota</taxon>
        <taxon>Viridiplantae</taxon>
        <taxon>Streptophyta</taxon>
        <taxon>Embryophyta</taxon>
        <taxon>Tracheophyta</taxon>
        <taxon>Spermatophyta</taxon>
        <taxon>Magnoliopsida</taxon>
        <taxon>Liliopsida</taxon>
        <taxon>Asparagales</taxon>
        <taxon>Iridaceae</taxon>
        <taxon>Iridoideae</taxon>
        <taxon>Irideae</taxon>
        <taxon>Iris</taxon>
    </lineage>
</organism>
<keyword evidence="3" id="KW-0808">Transferase</keyword>
<dbReference type="SMART" id="SM00563">
    <property type="entry name" value="PlsC"/>
    <property type="match status" value="1"/>
</dbReference>
<dbReference type="InterPro" id="IPR056462">
    <property type="entry name" value="HAD_RAM2/GPAT1-8"/>
</dbReference>
<evidence type="ECO:0000256" key="5">
    <source>
        <dbReference type="ARBA" id="ARBA00022989"/>
    </source>
</evidence>
<reference evidence="9" key="2">
    <citation type="submission" date="2023-04" db="EMBL/GenBank/DDBJ databases">
        <authorList>
            <person name="Bruccoleri R.E."/>
            <person name="Oakeley E.J."/>
            <person name="Faust A.-M."/>
            <person name="Dessus-Babus S."/>
            <person name="Altorfer M."/>
            <person name="Burckhardt D."/>
            <person name="Oertli M."/>
            <person name="Naumann U."/>
            <person name="Petersen F."/>
            <person name="Wong J."/>
        </authorList>
    </citation>
    <scope>NUCLEOTIDE SEQUENCE</scope>
    <source>
        <strain evidence="9">GSM-AAB239-AS_SAM_17_03QT</strain>
        <tissue evidence="9">Leaf</tissue>
    </source>
</reference>
<dbReference type="Proteomes" id="UP001140949">
    <property type="component" value="Unassembled WGS sequence"/>
</dbReference>
<keyword evidence="4 7" id="KW-0812">Transmembrane</keyword>
<evidence type="ECO:0000256" key="1">
    <source>
        <dbReference type="ARBA" id="ARBA00004141"/>
    </source>
</evidence>
<keyword evidence="10" id="KW-1185">Reference proteome</keyword>
<proteinExistence type="inferred from homology"/>
<dbReference type="GO" id="GO:0010143">
    <property type="term" value="P:cutin biosynthetic process"/>
    <property type="evidence" value="ECO:0007669"/>
    <property type="project" value="TreeGrafter"/>
</dbReference>
<evidence type="ECO:0000256" key="7">
    <source>
        <dbReference type="SAM" id="Phobius"/>
    </source>
</evidence>
<evidence type="ECO:0000256" key="4">
    <source>
        <dbReference type="ARBA" id="ARBA00022692"/>
    </source>
</evidence>
<reference evidence="9" key="1">
    <citation type="journal article" date="2023" name="GigaByte">
        <title>Genome assembly of the bearded iris, Iris pallida Lam.</title>
        <authorList>
            <person name="Bruccoleri R.E."/>
            <person name="Oakeley E.J."/>
            <person name="Faust A.M.E."/>
            <person name="Altorfer M."/>
            <person name="Dessus-Babus S."/>
            <person name="Burckhardt D."/>
            <person name="Oertli M."/>
            <person name="Naumann U."/>
            <person name="Petersen F."/>
            <person name="Wong J."/>
        </authorList>
    </citation>
    <scope>NUCLEOTIDE SEQUENCE</scope>
    <source>
        <strain evidence="9">GSM-AAB239-AS_SAM_17_03QT</strain>
    </source>
</reference>
<sequence>MVFPLVMPKTAAHWLQLFLYRPARNRLRRQGSLHRTKSRAIPSVAKCSVEGRGGQSLVSDFPGTILRSSSYFPYFMLVAFEGGSLLRALLLLLSHLLLFLLGTDGELGLRVMAFVTFCGLRRKDVEVVSRAVLPKFYLEDLNSHSYRVLASVGRKVVVTRMPRVMVEGFLKEYLEVGEVVGSELQVIGGCFFTGFISSGGAAARSRTMKNLFSEKKADVGLVSYCNPHDHQLFVTHCKETFMVSRETSAALPREKYPKPLVFHDGRLAFLPTPSAALFLFLYFPIGVVLAACRILIGIALPYKLARAVAPFLGFKLRVHNPPPTPAAAAGGGSGGGGVLYVCNHRTLLDPVMLTGALARPLTAVTYSLSPVSELLAPIRTVRLTRDRGRDAEKLRRLLAEGDVVVCPEGTTCREPYLLRFSALFAELAEEMEPVAVEARVSMFYGTTASGFKFLDPVFFLMNPRPGYELRFLGRVPRGRTCAGGGLSGVDVANAIQRQLGDALGFECTTLTRKDKYLMLAGNDGVV</sequence>
<dbReference type="GO" id="GO:0016791">
    <property type="term" value="F:phosphatase activity"/>
    <property type="evidence" value="ECO:0007669"/>
    <property type="project" value="TreeGrafter"/>
</dbReference>
<keyword evidence="9" id="KW-0012">Acyltransferase</keyword>
<evidence type="ECO:0000313" key="9">
    <source>
        <dbReference type="EMBL" id="KAJ6791992.1"/>
    </source>
</evidence>